<keyword evidence="2" id="KW-1185">Reference proteome</keyword>
<feature type="non-terminal residue" evidence="1">
    <location>
        <position position="186"/>
    </location>
</feature>
<dbReference type="EMBL" id="KI925458">
    <property type="protein sequence ID" value="ETW81893.1"/>
    <property type="molecule type" value="Genomic_DNA"/>
</dbReference>
<dbReference type="AlphaFoldDB" id="W4K7X8"/>
<accession>W4K7X8</accession>
<proteinExistence type="predicted"/>
<dbReference type="GeneID" id="20672194"/>
<protein>
    <submittedName>
        <fullName evidence="1">Uncharacterized protein</fullName>
    </submittedName>
</protein>
<gene>
    <name evidence="1" type="ORF">HETIRDRAFT_384339</name>
</gene>
<evidence type="ECO:0000313" key="1">
    <source>
        <dbReference type="EMBL" id="ETW81893.1"/>
    </source>
</evidence>
<dbReference type="InParanoid" id="W4K7X8"/>
<reference evidence="1 2" key="1">
    <citation type="journal article" date="2012" name="New Phytol.">
        <title>Insight into trade-off between wood decay and parasitism from the genome of a fungal forest pathogen.</title>
        <authorList>
            <person name="Olson A."/>
            <person name="Aerts A."/>
            <person name="Asiegbu F."/>
            <person name="Belbahri L."/>
            <person name="Bouzid O."/>
            <person name="Broberg A."/>
            <person name="Canback B."/>
            <person name="Coutinho P.M."/>
            <person name="Cullen D."/>
            <person name="Dalman K."/>
            <person name="Deflorio G."/>
            <person name="van Diepen L.T."/>
            <person name="Dunand C."/>
            <person name="Duplessis S."/>
            <person name="Durling M."/>
            <person name="Gonthier P."/>
            <person name="Grimwood J."/>
            <person name="Fossdal C.G."/>
            <person name="Hansson D."/>
            <person name="Henrissat B."/>
            <person name="Hietala A."/>
            <person name="Himmelstrand K."/>
            <person name="Hoffmeister D."/>
            <person name="Hogberg N."/>
            <person name="James T.Y."/>
            <person name="Karlsson M."/>
            <person name="Kohler A."/>
            <person name="Kues U."/>
            <person name="Lee Y.H."/>
            <person name="Lin Y.C."/>
            <person name="Lind M."/>
            <person name="Lindquist E."/>
            <person name="Lombard V."/>
            <person name="Lucas S."/>
            <person name="Lunden K."/>
            <person name="Morin E."/>
            <person name="Murat C."/>
            <person name="Park J."/>
            <person name="Raffaello T."/>
            <person name="Rouze P."/>
            <person name="Salamov A."/>
            <person name="Schmutz J."/>
            <person name="Solheim H."/>
            <person name="Stahlberg J."/>
            <person name="Velez H."/>
            <person name="de Vries R.P."/>
            <person name="Wiebenga A."/>
            <person name="Woodward S."/>
            <person name="Yakovlev I."/>
            <person name="Garbelotto M."/>
            <person name="Martin F."/>
            <person name="Grigoriev I.V."/>
            <person name="Stenlid J."/>
        </authorList>
    </citation>
    <scope>NUCLEOTIDE SEQUENCE [LARGE SCALE GENOMIC DNA]</scope>
    <source>
        <strain evidence="1 2">TC 32-1</strain>
    </source>
</reference>
<organism evidence="1 2">
    <name type="scientific">Heterobasidion irregulare (strain TC 32-1)</name>
    <dbReference type="NCBI Taxonomy" id="747525"/>
    <lineage>
        <taxon>Eukaryota</taxon>
        <taxon>Fungi</taxon>
        <taxon>Dikarya</taxon>
        <taxon>Basidiomycota</taxon>
        <taxon>Agaricomycotina</taxon>
        <taxon>Agaricomycetes</taxon>
        <taxon>Russulales</taxon>
        <taxon>Bondarzewiaceae</taxon>
        <taxon>Heterobasidion</taxon>
        <taxon>Heterobasidion annosum species complex</taxon>
    </lineage>
</organism>
<sequence length="186" mass="21065">MSVSFTRAIDSPTDCLPPRVVLAGINRCNTSGDRHPLESRRSFLYSPEKVTGQFSLLPVQCPISATRHLTRWEMCVCPRKERNRVNVLRMISLLDWAQHIIPHSLCVFEVLLSGRMNEPTGLGRRLVSAASPERRLTLRPSDAQPFDESSHARARICGIIYTTGGKEDFQDVCGREQLARHLREIE</sequence>
<dbReference type="KEGG" id="hir:HETIRDRAFT_384339"/>
<dbReference type="RefSeq" id="XP_009546484.1">
    <property type="nucleotide sequence ID" value="XM_009548189.2"/>
</dbReference>
<evidence type="ECO:0000313" key="2">
    <source>
        <dbReference type="Proteomes" id="UP000030671"/>
    </source>
</evidence>
<dbReference type="Proteomes" id="UP000030671">
    <property type="component" value="Unassembled WGS sequence"/>
</dbReference>
<name>W4K7X8_HETIT</name>
<dbReference type="HOGENOM" id="CLU_1454595_0_0_1"/>